<dbReference type="PIRSF" id="PIRSF000350">
    <property type="entry name" value="Mercury_reductase_MerA"/>
    <property type="match status" value="1"/>
</dbReference>
<dbReference type="RefSeq" id="WP_232058694.1">
    <property type="nucleotide sequence ID" value="NZ_LR699115.1"/>
</dbReference>
<feature type="binding site" evidence="8">
    <location>
        <begin position="177"/>
        <end position="184"/>
    </location>
    <ligand>
        <name>NAD(+)</name>
        <dbReference type="ChEBI" id="CHEBI:57540"/>
    </ligand>
</feature>
<name>A0A370GJK8_9COXI</name>
<dbReference type="SUPFAM" id="SSF51905">
    <property type="entry name" value="FAD/NAD(P)-binding domain"/>
    <property type="match status" value="1"/>
</dbReference>
<accession>A0A370GJK8</accession>
<dbReference type="PROSITE" id="PS00076">
    <property type="entry name" value="PYRIDINE_REDOX_1"/>
    <property type="match status" value="1"/>
</dbReference>
<evidence type="ECO:0000256" key="3">
    <source>
        <dbReference type="ARBA" id="ARBA00022827"/>
    </source>
</evidence>
<evidence type="ECO:0000256" key="7">
    <source>
        <dbReference type="ARBA" id="ARBA00023284"/>
    </source>
</evidence>
<feature type="binding site" evidence="8">
    <location>
        <position position="306"/>
    </location>
    <ligand>
        <name>FAD</name>
        <dbReference type="ChEBI" id="CHEBI:57692"/>
    </ligand>
</feature>
<keyword evidence="14" id="KW-1185">Reference proteome</keyword>
<dbReference type="SUPFAM" id="SSF55424">
    <property type="entry name" value="FAD/NAD-linked reductases, dimerisation (C-terminal) domain"/>
    <property type="match status" value="1"/>
</dbReference>
<gene>
    <name evidence="13" type="ORF">C8D86_11455</name>
</gene>
<keyword evidence="7 10" id="KW-0676">Redox-active center</keyword>
<keyword evidence="2 10" id="KW-0285">Flavoprotein</keyword>
<dbReference type="GO" id="GO:0003955">
    <property type="term" value="F:NAD(P)H dehydrogenase (quinone) activity"/>
    <property type="evidence" value="ECO:0007669"/>
    <property type="project" value="TreeGrafter"/>
</dbReference>
<dbReference type="InterPro" id="IPR036188">
    <property type="entry name" value="FAD/NAD-bd_sf"/>
</dbReference>
<evidence type="ECO:0000256" key="10">
    <source>
        <dbReference type="RuleBase" id="RU003691"/>
    </source>
</evidence>
<dbReference type="Gene3D" id="3.30.390.30">
    <property type="match status" value="1"/>
</dbReference>
<reference evidence="13 14" key="1">
    <citation type="submission" date="2018-07" db="EMBL/GenBank/DDBJ databases">
        <title>Genomic Encyclopedia of Type Strains, Phase IV (KMG-IV): sequencing the most valuable type-strain genomes for metagenomic binning, comparative biology and taxonomic classification.</title>
        <authorList>
            <person name="Goeker M."/>
        </authorList>
    </citation>
    <scope>NUCLEOTIDE SEQUENCE [LARGE SCALE GENOMIC DNA]</scope>
    <source>
        <strain evidence="13 14">DSM 16500</strain>
    </source>
</reference>
<evidence type="ECO:0000256" key="1">
    <source>
        <dbReference type="ARBA" id="ARBA00007532"/>
    </source>
</evidence>
<evidence type="ECO:0000313" key="13">
    <source>
        <dbReference type="EMBL" id="RDI42584.1"/>
    </source>
</evidence>
<evidence type="ECO:0000256" key="4">
    <source>
        <dbReference type="ARBA" id="ARBA00022857"/>
    </source>
</evidence>
<feature type="disulfide bond" description="Redox-active" evidence="9">
    <location>
        <begin position="43"/>
        <end position="48"/>
    </location>
</feature>
<dbReference type="AlphaFoldDB" id="A0A370GJK8"/>
<dbReference type="EMBL" id="QQAX01000014">
    <property type="protein sequence ID" value="RDI42584.1"/>
    <property type="molecule type" value="Genomic_DNA"/>
</dbReference>
<comment type="caution">
    <text evidence="13">The sequence shown here is derived from an EMBL/GenBank/DDBJ whole genome shotgun (WGS) entry which is preliminary data.</text>
</comment>
<evidence type="ECO:0000256" key="8">
    <source>
        <dbReference type="PIRSR" id="PIRSR000350-3"/>
    </source>
</evidence>
<dbReference type="Gene3D" id="3.50.50.60">
    <property type="entry name" value="FAD/NAD(P)-binding domain"/>
    <property type="match status" value="2"/>
</dbReference>
<keyword evidence="13" id="KW-0670">Pyruvate</keyword>
<dbReference type="InterPro" id="IPR012999">
    <property type="entry name" value="Pyr_OxRdtase_I_AS"/>
</dbReference>
<keyword evidence="6" id="KW-1015">Disulfide bond</keyword>
<dbReference type="PANTHER" id="PTHR43014:SF2">
    <property type="entry name" value="MERCURIC REDUCTASE"/>
    <property type="match status" value="1"/>
</dbReference>
<dbReference type="Pfam" id="PF07992">
    <property type="entry name" value="Pyr_redox_2"/>
    <property type="match status" value="1"/>
</dbReference>
<evidence type="ECO:0000313" key="14">
    <source>
        <dbReference type="Proteomes" id="UP000254720"/>
    </source>
</evidence>
<keyword evidence="5 10" id="KW-0560">Oxidoreductase</keyword>
<comment type="similarity">
    <text evidence="1 10">Belongs to the class-I pyridine nucleotide-disulfide oxidoreductase family.</text>
</comment>
<evidence type="ECO:0000256" key="9">
    <source>
        <dbReference type="PIRSR" id="PIRSR000350-4"/>
    </source>
</evidence>
<feature type="binding site" evidence="8">
    <location>
        <position position="116"/>
    </location>
    <ligand>
        <name>FAD</name>
        <dbReference type="ChEBI" id="CHEBI:57692"/>
    </ligand>
</feature>
<keyword evidence="8" id="KW-0547">Nucleotide-binding</keyword>
<feature type="binding site" evidence="8">
    <location>
        <position position="200"/>
    </location>
    <ligand>
        <name>NAD(+)</name>
        <dbReference type="ChEBI" id="CHEBI:57540"/>
    </ligand>
</feature>
<dbReference type="PANTHER" id="PTHR43014">
    <property type="entry name" value="MERCURIC REDUCTASE"/>
    <property type="match status" value="1"/>
</dbReference>
<sequence length="473" mass="51755">MTMLHVDLCVIGAGSGGLSTAAVAVQMGASVALVEAGKMGGDCLNYGCVPSKSLLAAARRAQDMREAEQFGLSAMEVSVDFSKVMAHVHGVIQTLSANDSVERFTKLGVQVIQKPGTFKDSRTLLAGDTIIKARRFVIATGSSPAIPPIPGLEKVPFYTNETIFDVIKKPEHLIVIGGGPIGCELAQAFLLLGARVTLLEAFNILPRDEEDLVGVLREELIKNGLTLHERVKITQVNQREGQIDIVFEKEGQQQIVTGSDLLVATGRQANIQGLNLEAAGVRYSKKGIDVNASLRTSNKYIYAIGDVVGPYQFTHMANYHAGIVIKNILFRWPAKVNYYAVPWVTYTGPELAHVGLSSREALKQFPDARVLTWDFTENDRAQAEHRTRGKIKVVTTARGKILGVSLLGPHAGELLLPWILAVQDKKHIRTMTDVIVPYPTLSEISKRVAGEFYTSLLFSNRIRKLVRFLRIFG</sequence>
<dbReference type="InterPro" id="IPR001100">
    <property type="entry name" value="Pyr_nuc-diS_OxRdtase"/>
</dbReference>
<dbReference type="PRINTS" id="PR00368">
    <property type="entry name" value="FADPNR"/>
</dbReference>
<feature type="binding site" evidence="8">
    <location>
        <position position="266"/>
    </location>
    <ligand>
        <name>NAD(+)</name>
        <dbReference type="ChEBI" id="CHEBI:57540"/>
    </ligand>
</feature>
<evidence type="ECO:0000256" key="2">
    <source>
        <dbReference type="ARBA" id="ARBA00022630"/>
    </source>
</evidence>
<proteinExistence type="inferred from homology"/>
<feature type="binding site" evidence="8">
    <location>
        <position position="52"/>
    </location>
    <ligand>
        <name>FAD</name>
        <dbReference type="ChEBI" id="CHEBI:57692"/>
    </ligand>
</feature>
<evidence type="ECO:0000259" key="12">
    <source>
        <dbReference type="Pfam" id="PF07992"/>
    </source>
</evidence>
<keyword evidence="4" id="KW-0521">NADP</keyword>
<comment type="cofactor">
    <cofactor evidence="8">
        <name>FAD</name>
        <dbReference type="ChEBI" id="CHEBI:57692"/>
    </cofactor>
    <text evidence="8">Binds 1 FAD per subunit.</text>
</comment>
<dbReference type="Pfam" id="PF02852">
    <property type="entry name" value="Pyr_redox_dim"/>
    <property type="match status" value="1"/>
</dbReference>
<evidence type="ECO:0000256" key="5">
    <source>
        <dbReference type="ARBA" id="ARBA00023002"/>
    </source>
</evidence>
<feature type="domain" description="FAD/NAD(P)-binding" evidence="12">
    <location>
        <begin position="7"/>
        <end position="320"/>
    </location>
</feature>
<protein>
    <submittedName>
        <fullName evidence="13">Pyruvate/2-oxoglutarate dehydrogenase complex dihydrolipoamide dehydrogenase (E3) component</fullName>
    </submittedName>
</protein>
<feature type="domain" description="Pyridine nucleotide-disulphide oxidoreductase dimerisation" evidence="11">
    <location>
        <begin position="341"/>
        <end position="446"/>
    </location>
</feature>
<dbReference type="PRINTS" id="PR00411">
    <property type="entry name" value="PNDRDTASEI"/>
</dbReference>
<dbReference type="InterPro" id="IPR004099">
    <property type="entry name" value="Pyr_nucl-diS_OxRdtase_dimer"/>
</dbReference>
<dbReference type="InterPro" id="IPR023753">
    <property type="entry name" value="FAD/NAD-binding_dom"/>
</dbReference>
<keyword evidence="8" id="KW-0520">NAD</keyword>
<evidence type="ECO:0000259" key="11">
    <source>
        <dbReference type="Pfam" id="PF02852"/>
    </source>
</evidence>
<dbReference type="GO" id="GO:0016668">
    <property type="term" value="F:oxidoreductase activity, acting on a sulfur group of donors, NAD(P) as acceptor"/>
    <property type="evidence" value="ECO:0007669"/>
    <property type="project" value="InterPro"/>
</dbReference>
<organism evidence="13 14">
    <name type="scientific">Aquicella lusitana</name>
    <dbReference type="NCBI Taxonomy" id="254246"/>
    <lineage>
        <taxon>Bacteria</taxon>
        <taxon>Pseudomonadati</taxon>
        <taxon>Pseudomonadota</taxon>
        <taxon>Gammaproteobacteria</taxon>
        <taxon>Legionellales</taxon>
        <taxon>Coxiellaceae</taxon>
        <taxon>Aquicella</taxon>
    </lineage>
</organism>
<dbReference type="GO" id="GO:0050660">
    <property type="term" value="F:flavin adenine dinucleotide binding"/>
    <property type="evidence" value="ECO:0007669"/>
    <property type="project" value="TreeGrafter"/>
</dbReference>
<dbReference type="InterPro" id="IPR016156">
    <property type="entry name" value="FAD/NAD-linked_Rdtase_dimer_sf"/>
</dbReference>
<feature type="binding site" evidence="8">
    <location>
        <begin position="140"/>
        <end position="142"/>
    </location>
    <ligand>
        <name>FAD</name>
        <dbReference type="ChEBI" id="CHEBI:57692"/>
    </ligand>
</feature>
<dbReference type="Proteomes" id="UP000254720">
    <property type="component" value="Unassembled WGS sequence"/>
</dbReference>
<evidence type="ECO:0000256" key="6">
    <source>
        <dbReference type="ARBA" id="ARBA00023157"/>
    </source>
</evidence>
<keyword evidence="3 8" id="KW-0274">FAD</keyword>